<dbReference type="PANTHER" id="PTHR11527">
    <property type="entry name" value="HEAT-SHOCK PROTEIN 20 FAMILY MEMBER"/>
    <property type="match status" value="1"/>
</dbReference>
<evidence type="ECO:0000256" key="2">
    <source>
        <dbReference type="PROSITE-ProRule" id="PRU00285"/>
    </source>
</evidence>
<evidence type="ECO:0000256" key="3">
    <source>
        <dbReference type="RuleBase" id="RU003616"/>
    </source>
</evidence>
<evidence type="ECO:0000313" key="7">
    <source>
        <dbReference type="Proteomes" id="UP001283341"/>
    </source>
</evidence>
<comment type="similarity">
    <text evidence="2 3">Belongs to the small heat shock protein (HSP20) family.</text>
</comment>
<evidence type="ECO:0000313" key="6">
    <source>
        <dbReference type="EMBL" id="KAK3330227.1"/>
    </source>
</evidence>
<evidence type="ECO:0000259" key="5">
    <source>
        <dbReference type="PROSITE" id="PS01031"/>
    </source>
</evidence>
<dbReference type="Pfam" id="PF00011">
    <property type="entry name" value="HSP20"/>
    <property type="match status" value="1"/>
</dbReference>
<dbReference type="InterPro" id="IPR008978">
    <property type="entry name" value="HSP20-like_chaperone"/>
</dbReference>
<dbReference type="AlphaFoldDB" id="A0AAE0MF66"/>
<feature type="domain" description="SHSP" evidence="5">
    <location>
        <begin position="47"/>
        <end position="178"/>
    </location>
</feature>
<evidence type="ECO:0000256" key="1">
    <source>
        <dbReference type="ARBA" id="ARBA00023016"/>
    </source>
</evidence>
<sequence>MFNAFADHPFARGLREHVGNPWVAATQQQERSPAAAANPQQEKEDDDNDETFVPPIDIFNTSNSWTLHVAIPGAKKEDVDVNFDADRSTLTVSGLVYRPGDEAFLRGLISGERMVGLFERKVQLPPPTTAAVQAGAHEQEKEEVDADNITAKMEDGILIVVVPKLEKEWTEVKKVDIE</sequence>
<feature type="region of interest" description="Disordered" evidence="4">
    <location>
        <begin position="25"/>
        <end position="52"/>
    </location>
</feature>
<dbReference type="InterPro" id="IPR002068">
    <property type="entry name" value="A-crystallin/Hsp20_dom"/>
</dbReference>
<dbReference type="InterPro" id="IPR031107">
    <property type="entry name" value="Small_HSP"/>
</dbReference>
<comment type="caution">
    <text evidence="6">The sequence shown here is derived from an EMBL/GenBank/DDBJ whole genome shotgun (WGS) entry which is preliminary data.</text>
</comment>
<dbReference type="CDD" id="cd06464">
    <property type="entry name" value="ACD_sHsps-like"/>
    <property type="match status" value="1"/>
</dbReference>
<dbReference type="EMBL" id="JAUEDM010000001">
    <property type="protein sequence ID" value="KAK3330227.1"/>
    <property type="molecule type" value="Genomic_DNA"/>
</dbReference>
<dbReference type="PROSITE" id="PS01031">
    <property type="entry name" value="SHSP"/>
    <property type="match status" value="1"/>
</dbReference>
<keyword evidence="7" id="KW-1185">Reference proteome</keyword>
<organism evidence="6 7">
    <name type="scientific">Apodospora peruviana</name>
    <dbReference type="NCBI Taxonomy" id="516989"/>
    <lineage>
        <taxon>Eukaryota</taxon>
        <taxon>Fungi</taxon>
        <taxon>Dikarya</taxon>
        <taxon>Ascomycota</taxon>
        <taxon>Pezizomycotina</taxon>
        <taxon>Sordariomycetes</taxon>
        <taxon>Sordariomycetidae</taxon>
        <taxon>Sordariales</taxon>
        <taxon>Lasiosphaeriaceae</taxon>
        <taxon>Apodospora</taxon>
    </lineage>
</organism>
<reference evidence="6" key="2">
    <citation type="submission" date="2023-06" db="EMBL/GenBank/DDBJ databases">
        <authorList>
            <consortium name="Lawrence Berkeley National Laboratory"/>
            <person name="Haridas S."/>
            <person name="Hensen N."/>
            <person name="Bonometti L."/>
            <person name="Westerberg I."/>
            <person name="Brannstrom I.O."/>
            <person name="Guillou S."/>
            <person name="Cros-Aarteil S."/>
            <person name="Calhoun S."/>
            <person name="Kuo A."/>
            <person name="Mondo S."/>
            <person name="Pangilinan J."/>
            <person name="Riley R."/>
            <person name="Labutti K."/>
            <person name="Andreopoulos B."/>
            <person name="Lipzen A."/>
            <person name="Chen C."/>
            <person name="Yanf M."/>
            <person name="Daum C."/>
            <person name="Ng V."/>
            <person name="Clum A."/>
            <person name="Steindorff A."/>
            <person name="Ohm R."/>
            <person name="Martin F."/>
            <person name="Silar P."/>
            <person name="Natvig D."/>
            <person name="Lalanne C."/>
            <person name="Gautier V."/>
            <person name="Ament-Velasquez S.L."/>
            <person name="Kruys A."/>
            <person name="Hutchinson M.I."/>
            <person name="Powell A.J."/>
            <person name="Barry K."/>
            <person name="Miller A.N."/>
            <person name="Grigoriev I.V."/>
            <person name="Debuchy R."/>
            <person name="Gladieux P."/>
            <person name="Thoren M.H."/>
            <person name="Johannesson H."/>
        </authorList>
    </citation>
    <scope>NUCLEOTIDE SEQUENCE</scope>
    <source>
        <strain evidence="6">CBS 118394</strain>
    </source>
</reference>
<proteinExistence type="inferred from homology"/>
<evidence type="ECO:0000256" key="4">
    <source>
        <dbReference type="SAM" id="MobiDB-lite"/>
    </source>
</evidence>
<protein>
    <submittedName>
        <fullName evidence="6">HSP20-like chaperone</fullName>
    </submittedName>
</protein>
<dbReference type="SUPFAM" id="SSF49764">
    <property type="entry name" value="HSP20-like chaperones"/>
    <property type="match status" value="1"/>
</dbReference>
<dbReference type="Proteomes" id="UP001283341">
    <property type="component" value="Unassembled WGS sequence"/>
</dbReference>
<reference evidence="6" key="1">
    <citation type="journal article" date="2023" name="Mol. Phylogenet. Evol.">
        <title>Genome-scale phylogeny and comparative genomics of the fungal order Sordariales.</title>
        <authorList>
            <person name="Hensen N."/>
            <person name="Bonometti L."/>
            <person name="Westerberg I."/>
            <person name="Brannstrom I.O."/>
            <person name="Guillou S."/>
            <person name="Cros-Aarteil S."/>
            <person name="Calhoun S."/>
            <person name="Haridas S."/>
            <person name="Kuo A."/>
            <person name="Mondo S."/>
            <person name="Pangilinan J."/>
            <person name="Riley R."/>
            <person name="LaButti K."/>
            <person name="Andreopoulos B."/>
            <person name="Lipzen A."/>
            <person name="Chen C."/>
            <person name="Yan M."/>
            <person name="Daum C."/>
            <person name="Ng V."/>
            <person name="Clum A."/>
            <person name="Steindorff A."/>
            <person name="Ohm R.A."/>
            <person name="Martin F."/>
            <person name="Silar P."/>
            <person name="Natvig D.O."/>
            <person name="Lalanne C."/>
            <person name="Gautier V."/>
            <person name="Ament-Velasquez S.L."/>
            <person name="Kruys A."/>
            <person name="Hutchinson M.I."/>
            <person name="Powell A.J."/>
            <person name="Barry K."/>
            <person name="Miller A.N."/>
            <person name="Grigoriev I.V."/>
            <person name="Debuchy R."/>
            <person name="Gladieux P."/>
            <person name="Hiltunen Thoren M."/>
            <person name="Johannesson H."/>
        </authorList>
    </citation>
    <scope>NUCLEOTIDE SEQUENCE</scope>
    <source>
        <strain evidence="6">CBS 118394</strain>
    </source>
</reference>
<dbReference type="Gene3D" id="2.60.40.790">
    <property type="match status" value="1"/>
</dbReference>
<keyword evidence="1" id="KW-0346">Stress response</keyword>
<gene>
    <name evidence="6" type="ORF">B0H66DRAFT_465647</name>
</gene>
<name>A0AAE0MF66_9PEZI</name>
<accession>A0AAE0MF66</accession>